<protein>
    <submittedName>
        <fullName evidence="8">PPPDE putative peptidase domain-containing protein</fullName>
    </submittedName>
</protein>
<evidence type="ECO:0000259" key="7">
    <source>
        <dbReference type="PROSITE" id="PS51858"/>
    </source>
</evidence>
<name>A0ABR1F0N5_9ASCO</name>
<sequence>MTGFPVKLYVYDLSKGLARQMSRQLVGKQIDGVWHTSVVYNNVEYYYGAGVQTAAPGSTHHGQPLEIVDMSESSLPEDIVREYIGSLAEIYTQEKYDLFMHNCNNFSQDLCQFLVGRDIPPHISNLPREVLETPFGQMMRPVIENSLRPITTAPSSAPFSQTPTQAPARAPQQQTPQAGQHAVIYTTSASELDNMIKTSKCSTVFFTSATCGPCRIAYPKYDQLAEEYGDKCKFIKVDINDAYDIATRWRISATPTFMTFISGEKLDEWKGASPPTLESNVQMLLQAAYPVHPHRRLRLPILLGTPNTPISYAKLPPLDKIVAKLAGAGINDPIISHIADFVRLRSTEGAREAPVPDLSAWAAFVQKSLASSESGSGENLFPIIDLFRIAAVDVRVGSWFAEEHDLNTIKVVIDFSSRDESPFQVRLVTLQLLCNLFSSPLFAPLLISKLGGSLAQLAAKSLLDDHVNVRLAASSLAFNIVAYGQKRRASDSEEVLLGQDIGIELIVALIEGIGREEESGPTLGRLLLSLGLIFYCAPLDKEIGVEAMDICASLDAYATVKGKKTCKVADKKLCDEVMQLLTRP</sequence>
<dbReference type="InterPro" id="IPR036249">
    <property type="entry name" value="Thioredoxin-like_sf"/>
</dbReference>
<keyword evidence="9" id="KW-1185">Reference proteome</keyword>
<evidence type="ECO:0000259" key="5">
    <source>
        <dbReference type="PROSITE" id="PS51352"/>
    </source>
</evidence>
<comment type="caution">
    <text evidence="8">The sequence shown here is derived from an EMBL/GenBank/DDBJ whole genome shotgun (WGS) entry which is preliminary data.</text>
</comment>
<feature type="region of interest" description="Disordered" evidence="4">
    <location>
        <begin position="150"/>
        <end position="180"/>
    </location>
</feature>
<comment type="similarity">
    <text evidence="1">Belongs to the DeSI family.</text>
</comment>
<dbReference type="InterPro" id="IPR011989">
    <property type="entry name" value="ARM-like"/>
</dbReference>
<dbReference type="Pfam" id="PF00085">
    <property type="entry name" value="Thioredoxin"/>
    <property type="match status" value="1"/>
</dbReference>
<evidence type="ECO:0000313" key="8">
    <source>
        <dbReference type="EMBL" id="KAK7203411.1"/>
    </source>
</evidence>
<gene>
    <name evidence="8" type="ORF">BZA70DRAFT_79418</name>
</gene>
<dbReference type="InterPro" id="IPR013766">
    <property type="entry name" value="Thioredoxin_domain"/>
</dbReference>
<dbReference type="Proteomes" id="UP001498771">
    <property type="component" value="Unassembled WGS sequence"/>
</dbReference>
<accession>A0ABR1F0N5</accession>
<reference evidence="8 9" key="1">
    <citation type="submission" date="2024-03" db="EMBL/GenBank/DDBJ databases">
        <title>Genome-scale model development and genomic sequencing of the oleaginous clade Lipomyces.</title>
        <authorList>
            <consortium name="Lawrence Berkeley National Laboratory"/>
            <person name="Czajka J.J."/>
            <person name="Han Y."/>
            <person name="Kim J."/>
            <person name="Mondo S.J."/>
            <person name="Hofstad B.A."/>
            <person name="Robles A."/>
            <person name="Haridas S."/>
            <person name="Riley R."/>
            <person name="LaButti K."/>
            <person name="Pangilinan J."/>
            <person name="Andreopoulos W."/>
            <person name="Lipzen A."/>
            <person name="Yan J."/>
            <person name="Wang M."/>
            <person name="Ng V."/>
            <person name="Grigoriev I.V."/>
            <person name="Spatafora J.W."/>
            <person name="Magnuson J.K."/>
            <person name="Baker S.E."/>
            <person name="Pomraning K.R."/>
        </authorList>
    </citation>
    <scope>NUCLEOTIDE SEQUENCE [LARGE SCALE GENOMIC DNA]</scope>
    <source>
        <strain evidence="8 9">Phaff 52-87</strain>
    </source>
</reference>
<dbReference type="PANTHER" id="PTHR12378">
    <property type="entry name" value="DESUMOYLATING ISOPEPTIDASE"/>
    <property type="match status" value="1"/>
</dbReference>
<feature type="compositionally biased region" description="Polar residues" evidence="4">
    <location>
        <begin position="150"/>
        <end position="160"/>
    </location>
</feature>
<evidence type="ECO:0000313" key="9">
    <source>
        <dbReference type="Proteomes" id="UP001498771"/>
    </source>
</evidence>
<evidence type="ECO:0000256" key="2">
    <source>
        <dbReference type="ARBA" id="ARBA00022670"/>
    </source>
</evidence>
<feature type="domain" description="PUL" evidence="6">
    <location>
        <begin position="287"/>
        <end position="584"/>
    </location>
</feature>
<dbReference type="PANTHER" id="PTHR12378:SF7">
    <property type="entry name" value="DESUMOYLATING ISOPEPTIDASE 1"/>
    <property type="match status" value="1"/>
</dbReference>
<dbReference type="Gene3D" id="3.90.1720.30">
    <property type="entry name" value="PPPDE domains"/>
    <property type="match status" value="1"/>
</dbReference>
<dbReference type="InterPro" id="IPR013535">
    <property type="entry name" value="PUL_dom"/>
</dbReference>
<dbReference type="Pfam" id="PF08324">
    <property type="entry name" value="PUL"/>
    <property type="match status" value="1"/>
</dbReference>
<keyword evidence="2" id="KW-0645">Protease</keyword>
<evidence type="ECO:0000256" key="1">
    <source>
        <dbReference type="ARBA" id="ARBA00008140"/>
    </source>
</evidence>
<dbReference type="SUPFAM" id="SSF52833">
    <property type="entry name" value="Thioredoxin-like"/>
    <property type="match status" value="1"/>
</dbReference>
<feature type="compositionally biased region" description="Low complexity" evidence="4">
    <location>
        <begin position="161"/>
        <end position="178"/>
    </location>
</feature>
<evidence type="ECO:0000256" key="3">
    <source>
        <dbReference type="ARBA" id="ARBA00022801"/>
    </source>
</evidence>
<dbReference type="InterPro" id="IPR042266">
    <property type="entry name" value="PPPDE_sf"/>
</dbReference>
<dbReference type="Pfam" id="PF05903">
    <property type="entry name" value="Peptidase_C97"/>
    <property type="match status" value="1"/>
</dbReference>
<dbReference type="GeneID" id="90040924"/>
<dbReference type="RefSeq" id="XP_064766444.1">
    <property type="nucleotide sequence ID" value="XM_064915412.1"/>
</dbReference>
<dbReference type="PROSITE" id="PS51396">
    <property type="entry name" value="PUL"/>
    <property type="match status" value="1"/>
</dbReference>
<dbReference type="PROSITE" id="PS51858">
    <property type="entry name" value="PPPDE"/>
    <property type="match status" value="1"/>
</dbReference>
<evidence type="ECO:0000259" key="6">
    <source>
        <dbReference type="PROSITE" id="PS51396"/>
    </source>
</evidence>
<evidence type="ECO:0000256" key="4">
    <source>
        <dbReference type="SAM" id="MobiDB-lite"/>
    </source>
</evidence>
<dbReference type="Gene3D" id="1.25.10.10">
    <property type="entry name" value="Leucine-rich Repeat Variant"/>
    <property type="match status" value="1"/>
</dbReference>
<dbReference type="SMART" id="SM01179">
    <property type="entry name" value="DUF862"/>
    <property type="match status" value="1"/>
</dbReference>
<dbReference type="CDD" id="cd02947">
    <property type="entry name" value="TRX_family"/>
    <property type="match status" value="1"/>
</dbReference>
<organism evidence="8 9">
    <name type="scientific">Myxozyma melibiosi</name>
    <dbReference type="NCBI Taxonomy" id="54550"/>
    <lineage>
        <taxon>Eukaryota</taxon>
        <taxon>Fungi</taxon>
        <taxon>Dikarya</taxon>
        <taxon>Ascomycota</taxon>
        <taxon>Saccharomycotina</taxon>
        <taxon>Lipomycetes</taxon>
        <taxon>Lipomycetales</taxon>
        <taxon>Lipomycetaceae</taxon>
        <taxon>Myxozyma</taxon>
    </lineage>
</organism>
<feature type="domain" description="Thioredoxin" evidence="5">
    <location>
        <begin position="160"/>
        <end position="286"/>
    </location>
</feature>
<feature type="domain" description="PPPDE" evidence="7">
    <location>
        <begin position="4"/>
        <end position="144"/>
    </location>
</feature>
<dbReference type="EMBL" id="JBBJBU010000012">
    <property type="protein sequence ID" value="KAK7203411.1"/>
    <property type="molecule type" value="Genomic_DNA"/>
</dbReference>
<dbReference type="PROSITE" id="PS51352">
    <property type="entry name" value="THIOREDOXIN_2"/>
    <property type="match status" value="1"/>
</dbReference>
<proteinExistence type="inferred from homology"/>
<dbReference type="Gene3D" id="3.40.30.10">
    <property type="entry name" value="Glutaredoxin"/>
    <property type="match status" value="1"/>
</dbReference>
<dbReference type="InterPro" id="IPR008580">
    <property type="entry name" value="PPPDE_dom"/>
</dbReference>
<keyword evidence="3" id="KW-0378">Hydrolase</keyword>